<dbReference type="NCBIfam" id="TIGR00338">
    <property type="entry name" value="serB"/>
    <property type="match status" value="1"/>
</dbReference>
<comment type="similarity">
    <text evidence="3">Belongs to the HAD-like hydrolase superfamily. SerB family.</text>
</comment>
<organism evidence="15 16">
    <name type="scientific">Sphingomonas ginsenosidivorax</name>
    <dbReference type="NCBI Taxonomy" id="862135"/>
    <lineage>
        <taxon>Bacteria</taxon>
        <taxon>Pseudomonadati</taxon>
        <taxon>Pseudomonadota</taxon>
        <taxon>Alphaproteobacteria</taxon>
        <taxon>Sphingomonadales</taxon>
        <taxon>Sphingomonadaceae</taxon>
        <taxon>Sphingomonas</taxon>
    </lineage>
</organism>
<evidence type="ECO:0000256" key="11">
    <source>
        <dbReference type="ARBA" id="ARBA00031693"/>
    </source>
</evidence>
<name>A0A5C6UCX4_9SPHN</name>
<reference evidence="15 16" key="1">
    <citation type="journal article" date="2013" name="Antonie Van Leeuwenhoek">
        <title>Sphingomonas ginsenosidivorax sp. nov., with the ability to transform ginsenosides.</title>
        <authorList>
            <person name="Jin X.F."/>
            <person name="Kim J.K."/>
            <person name="Liu Q.M."/>
            <person name="Kang M.S."/>
            <person name="He D."/>
            <person name="Jin F.X."/>
            <person name="Kim S.C."/>
            <person name="Im W.T."/>
        </authorList>
    </citation>
    <scope>NUCLEOTIDE SEQUENCE [LARGE SCALE GENOMIC DNA]</scope>
    <source>
        <strain evidence="15 16">KHI67</strain>
    </source>
</reference>
<evidence type="ECO:0000256" key="10">
    <source>
        <dbReference type="ARBA" id="ARBA00023299"/>
    </source>
</evidence>
<evidence type="ECO:0000256" key="1">
    <source>
        <dbReference type="ARBA" id="ARBA00001946"/>
    </source>
</evidence>
<dbReference type="RefSeq" id="WP_147080932.1">
    <property type="nucleotide sequence ID" value="NZ_VOQR01000001.1"/>
</dbReference>
<keyword evidence="10" id="KW-0718">Serine biosynthesis</keyword>
<evidence type="ECO:0000256" key="13">
    <source>
        <dbReference type="ARBA" id="ARBA00048523"/>
    </source>
</evidence>
<evidence type="ECO:0000256" key="6">
    <source>
        <dbReference type="ARBA" id="ARBA00022605"/>
    </source>
</evidence>
<comment type="pathway">
    <text evidence="2">Amino-acid biosynthesis; L-serine biosynthesis; L-serine from 3-phospho-D-glycerate: step 3/3.</text>
</comment>
<dbReference type="GO" id="GO:0006564">
    <property type="term" value="P:L-serine biosynthetic process"/>
    <property type="evidence" value="ECO:0007669"/>
    <property type="project" value="UniProtKB-KW"/>
</dbReference>
<evidence type="ECO:0000256" key="2">
    <source>
        <dbReference type="ARBA" id="ARBA00005135"/>
    </source>
</evidence>
<keyword evidence="9" id="KW-0460">Magnesium</keyword>
<dbReference type="EC" id="3.1.3.3" evidence="4"/>
<comment type="cofactor">
    <cofactor evidence="1">
        <name>Mg(2+)</name>
        <dbReference type="ChEBI" id="CHEBI:18420"/>
    </cofactor>
</comment>
<comment type="catalytic activity">
    <reaction evidence="13">
        <text>O-phospho-D-serine + H2O = D-serine + phosphate</text>
        <dbReference type="Rhea" id="RHEA:24873"/>
        <dbReference type="ChEBI" id="CHEBI:15377"/>
        <dbReference type="ChEBI" id="CHEBI:35247"/>
        <dbReference type="ChEBI" id="CHEBI:43474"/>
        <dbReference type="ChEBI" id="CHEBI:58680"/>
        <dbReference type="EC" id="3.1.3.3"/>
    </reaction>
</comment>
<dbReference type="GO" id="GO:0000287">
    <property type="term" value="F:magnesium ion binding"/>
    <property type="evidence" value="ECO:0007669"/>
    <property type="project" value="TreeGrafter"/>
</dbReference>
<sequence length="293" mass="30248">MFIATLIAAGTLTAGDISSAMDRLAAAGCAPAGQGWIDEGYAADLLFGMAPDAARSALEGAFARTDVVVQPSFSRTKTLLIADMDSTMITVECIDELADYAGIKPQIAEITERAMRGELDFEAALDARVALLEGLDEREIARCLAERVTIMPGAKALVGTMRARGARTVLVSGGFTRFAEPVAAEIGFERAIANVLEIADGALTGTVTKPIVGSHTKLATLQAAIAEHGLAPEATLAVGDGANDLAMIEAAGLGVAYHAKPIVAAAAAARIDHGDLTALLYAQGIARSEWVLA</sequence>
<dbReference type="InterPro" id="IPR023214">
    <property type="entry name" value="HAD_sf"/>
</dbReference>
<evidence type="ECO:0000256" key="5">
    <source>
        <dbReference type="ARBA" id="ARBA00015196"/>
    </source>
</evidence>
<dbReference type="SFLD" id="SFLDG01136">
    <property type="entry name" value="C1.6:_Phosphoserine_Phosphatas"/>
    <property type="match status" value="1"/>
</dbReference>
<dbReference type="NCBIfam" id="TIGR01488">
    <property type="entry name" value="HAD-SF-IB"/>
    <property type="match status" value="1"/>
</dbReference>
<evidence type="ECO:0000256" key="4">
    <source>
        <dbReference type="ARBA" id="ARBA00012640"/>
    </source>
</evidence>
<accession>A0A5C6UCX4</accession>
<evidence type="ECO:0000256" key="7">
    <source>
        <dbReference type="ARBA" id="ARBA00022723"/>
    </source>
</evidence>
<feature type="active site" description="Proton donor" evidence="14">
    <location>
        <position position="85"/>
    </location>
</feature>
<dbReference type="InterPro" id="IPR004469">
    <property type="entry name" value="PSP"/>
</dbReference>
<proteinExistence type="inferred from homology"/>
<dbReference type="SUPFAM" id="SSF56784">
    <property type="entry name" value="HAD-like"/>
    <property type="match status" value="1"/>
</dbReference>
<dbReference type="GO" id="GO:0005737">
    <property type="term" value="C:cytoplasm"/>
    <property type="evidence" value="ECO:0007669"/>
    <property type="project" value="TreeGrafter"/>
</dbReference>
<dbReference type="AlphaFoldDB" id="A0A5C6UCX4"/>
<evidence type="ECO:0000256" key="3">
    <source>
        <dbReference type="ARBA" id="ARBA00009184"/>
    </source>
</evidence>
<evidence type="ECO:0000256" key="8">
    <source>
        <dbReference type="ARBA" id="ARBA00022801"/>
    </source>
</evidence>
<feature type="active site" description="Nucleophile" evidence="14">
    <location>
        <position position="83"/>
    </location>
</feature>
<evidence type="ECO:0000313" key="15">
    <source>
        <dbReference type="EMBL" id="TXC70583.1"/>
    </source>
</evidence>
<comment type="catalytic activity">
    <reaction evidence="12">
        <text>O-phospho-L-serine + H2O = L-serine + phosphate</text>
        <dbReference type="Rhea" id="RHEA:21208"/>
        <dbReference type="ChEBI" id="CHEBI:15377"/>
        <dbReference type="ChEBI" id="CHEBI:33384"/>
        <dbReference type="ChEBI" id="CHEBI:43474"/>
        <dbReference type="ChEBI" id="CHEBI:57524"/>
        <dbReference type="EC" id="3.1.3.3"/>
    </reaction>
</comment>
<protein>
    <recommendedName>
        <fullName evidence="5">Phosphoserine phosphatase</fullName>
        <ecNumber evidence="4">3.1.3.3</ecNumber>
    </recommendedName>
    <alternativeName>
        <fullName evidence="11">O-phosphoserine phosphohydrolase</fullName>
    </alternativeName>
</protein>
<dbReference type="Proteomes" id="UP000321250">
    <property type="component" value="Unassembled WGS sequence"/>
</dbReference>
<dbReference type="OrthoDB" id="9792539at2"/>
<comment type="caution">
    <text evidence="15">The sequence shown here is derived from an EMBL/GenBank/DDBJ whole genome shotgun (WGS) entry which is preliminary data.</text>
</comment>
<keyword evidence="16" id="KW-1185">Reference proteome</keyword>
<evidence type="ECO:0000313" key="16">
    <source>
        <dbReference type="Proteomes" id="UP000321250"/>
    </source>
</evidence>
<gene>
    <name evidence="15" type="primary">serB</name>
    <name evidence="15" type="ORF">FSB78_06245</name>
</gene>
<dbReference type="UniPathway" id="UPA00135">
    <property type="reaction ID" value="UER00198"/>
</dbReference>
<dbReference type="PANTHER" id="PTHR43344:SF2">
    <property type="entry name" value="PHOSPHOSERINE PHOSPHATASE"/>
    <property type="match status" value="1"/>
</dbReference>
<dbReference type="InterPro" id="IPR050582">
    <property type="entry name" value="HAD-like_SerB"/>
</dbReference>
<keyword evidence="6" id="KW-0028">Amino-acid biosynthesis</keyword>
<keyword evidence="7" id="KW-0479">Metal-binding</keyword>
<dbReference type="InterPro" id="IPR036412">
    <property type="entry name" value="HAD-like_sf"/>
</dbReference>
<evidence type="ECO:0000256" key="12">
    <source>
        <dbReference type="ARBA" id="ARBA00048138"/>
    </source>
</evidence>
<dbReference type="GO" id="GO:0036424">
    <property type="term" value="F:L-phosphoserine phosphatase activity"/>
    <property type="evidence" value="ECO:0007669"/>
    <property type="project" value="InterPro"/>
</dbReference>
<dbReference type="PANTHER" id="PTHR43344">
    <property type="entry name" value="PHOSPHOSERINE PHOSPHATASE"/>
    <property type="match status" value="1"/>
</dbReference>
<keyword evidence="8 15" id="KW-0378">Hydrolase</keyword>
<dbReference type="SFLD" id="SFLDF00029">
    <property type="entry name" value="phosphoserine_phosphatase"/>
    <property type="match status" value="1"/>
</dbReference>
<dbReference type="Gene3D" id="3.40.50.1000">
    <property type="entry name" value="HAD superfamily/HAD-like"/>
    <property type="match status" value="1"/>
</dbReference>
<evidence type="ECO:0000256" key="14">
    <source>
        <dbReference type="PIRSR" id="PIRSR604469-1"/>
    </source>
</evidence>
<dbReference type="Pfam" id="PF12710">
    <property type="entry name" value="HAD"/>
    <property type="match status" value="1"/>
</dbReference>
<dbReference type="SFLD" id="SFLDG01137">
    <property type="entry name" value="C1.6.1:_Phosphoserine_Phosphat"/>
    <property type="match status" value="1"/>
</dbReference>
<evidence type="ECO:0000256" key="9">
    <source>
        <dbReference type="ARBA" id="ARBA00022842"/>
    </source>
</evidence>
<dbReference type="EMBL" id="VOQR01000001">
    <property type="protein sequence ID" value="TXC70583.1"/>
    <property type="molecule type" value="Genomic_DNA"/>
</dbReference>
<dbReference type="SFLD" id="SFLDS00003">
    <property type="entry name" value="Haloacid_Dehalogenase"/>
    <property type="match status" value="1"/>
</dbReference>